<reference evidence="2" key="1">
    <citation type="journal article" date="2020" name="Stud. Mycol.">
        <title>101 Dothideomycetes genomes: a test case for predicting lifestyles and emergence of pathogens.</title>
        <authorList>
            <person name="Haridas S."/>
            <person name="Albert R."/>
            <person name="Binder M."/>
            <person name="Bloem J."/>
            <person name="Labutti K."/>
            <person name="Salamov A."/>
            <person name="Andreopoulos B."/>
            <person name="Baker S."/>
            <person name="Barry K."/>
            <person name="Bills G."/>
            <person name="Bluhm B."/>
            <person name="Cannon C."/>
            <person name="Castanera R."/>
            <person name="Culley D."/>
            <person name="Daum C."/>
            <person name="Ezra D."/>
            <person name="Gonzalez J."/>
            <person name="Henrissat B."/>
            <person name="Kuo A."/>
            <person name="Liang C."/>
            <person name="Lipzen A."/>
            <person name="Lutzoni F."/>
            <person name="Magnuson J."/>
            <person name="Mondo S."/>
            <person name="Nolan M."/>
            <person name="Ohm R."/>
            <person name="Pangilinan J."/>
            <person name="Park H.-J."/>
            <person name="Ramirez L."/>
            <person name="Alfaro M."/>
            <person name="Sun H."/>
            <person name="Tritt A."/>
            <person name="Yoshinaga Y."/>
            <person name="Zwiers L.-H."/>
            <person name="Turgeon B."/>
            <person name="Goodwin S."/>
            <person name="Spatafora J."/>
            <person name="Crous P."/>
            <person name="Grigoriev I."/>
        </authorList>
    </citation>
    <scope>NUCLEOTIDE SEQUENCE</scope>
    <source>
        <strain evidence="2">CBS 121167</strain>
    </source>
</reference>
<organism evidence="2 3">
    <name type="scientific">Aplosporella prunicola CBS 121167</name>
    <dbReference type="NCBI Taxonomy" id="1176127"/>
    <lineage>
        <taxon>Eukaryota</taxon>
        <taxon>Fungi</taxon>
        <taxon>Dikarya</taxon>
        <taxon>Ascomycota</taxon>
        <taxon>Pezizomycotina</taxon>
        <taxon>Dothideomycetes</taxon>
        <taxon>Dothideomycetes incertae sedis</taxon>
        <taxon>Botryosphaeriales</taxon>
        <taxon>Aplosporellaceae</taxon>
        <taxon>Aplosporella</taxon>
    </lineage>
</organism>
<sequence length="102" mass="11627">MVLFHGEVWLLPLLMLLLACLLYSTLLCSARHRTQHHPSYPRADQGKRWLHIRGTHTDSAHPSTTRAPLRTHIHSPTARITASILTFLTYLPTNNSRPVVDQ</sequence>
<evidence type="ECO:0000313" key="2">
    <source>
        <dbReference type="EMBL" id="KAF2136849.1"/>
    </source>
</evidence>
<dbReference type="Proteomes" id="UP000799438">
    <property type="component" value="Unassembled WGS sequence"/>
</dbReference>
<protein>
    <recommendedName>
        <fullName evidence="4">Secreted protein</fullName>
    </recommendedName>
</protein>
<keyword evidence="3" id="KW-1185">Reference proteome</keyword>
<evidence type="ECO:0008006" key="4">
    <source>
        <dbReference type="Google" id="ProtNLM"/>
    </source>
</evidence>
<dbReference type="EMBL" id="ML995511">
    <property type="protein sequence ID" value="KAF2136849.1"/>
    <property type="molecule type" value="Genomic_DNA"/>
</dbReference>
<dbReference type="RefSeq" id="XP_033392567.1">
    <property type="nucleotide sequence ID" value="XM_033535127.1"/>
</dbReference>
<dbReference type="GeneID" id="54292621"/>
<keyword evidence="1" id="KW-0732">Signal</keyword>
<dbReference type="AlphaFoldDB" id="A0A6A6AY36"/>
<feature type="chain" id="PRO_5025456710" description="Secreted protein" evidence="1">
    <location>
        <begin position="31"/>
        <end position="102"/>
    </location>
</feature>
<feature type="signal peptide" evidence="1">
    <location>
        <begin position="1"/>
        <end position="30"/>
    </location>
</feature>
<evidence type="ECO:0000313" key="3">
    <source>
        <dbReference type="Proteomes" id="UP000799438"/>
    </source>
</evidence>
<accession>A0A6A6AY36</accession>
<evidence type="ECO:0000256" key="1">
    <source>
        <dbReference type="SAM" id="SignalP"/>
    </source>
</evidence>
<proteinExistence type="predicted"/>
<gene>
    <name evidence="2" type="ORF">K452DRAFT_117493</name>
</gene>
<name>A0A6A6AY36_9PEZI</name>